<evidence type="ECO:0000259" key="3">
    <source>
        <dbReference type="PROSITE" id="PS50887"/>
    </source>
</evidence>
<feature type="transmembrane region" description="Helical" evidence="1">
    <location>
        <begin position="384"/>
        <end position="405"/>
    </location>
</feature>
<feature type="transmembrane region" description="Helical" evidence="1">
    <location>
        <begin position="294"/>
        <end position="313"/>
    </location>
</feature>
<evidence type="ECO:0000256" key="1">
    <source>
        <dbReference type="SAM" id="Phobius"/>
    </source>
</evidence>
<feature type="transmembrane region" description="Helical" evidence="1">
    <location>
        <begin position="199"/>
        <end position="220"/>
    </location>
</feature>
<dbReference type="InterPro" id="IPR043128">
    <property type="entry name" value="Rev_trsase/Diguanyl_cyclase"/>
</dbReference>
<dbReference type="RefSeq" id="WP_193675190.1">
    <property type="nucleotide sequence ID" value="NZ_JADDIV010000001.1"/>
</dbReference>
<feature type="domain" description="GGDEF" evidence="3">
    <location>
        <begin position="447"/>
        <end position="581"/>
    </location>
</feature>
<dbReference type="InterPro" id="IPR000160">
    <property type="entry name" value="GGDEF_dom"/>
</dbReference>
<dbReference type="Gene3D" id="3.30.70.270">
    <property type="match status" value="1"/>
</dbReference>
<dbReference type="PANTHER" id="PTHR33121:SF79">
    <property type="entry name" value="CYCLIC DI-GMP PHOSPHODIESTERASE PDED-RELATED"/>
    <property type="match status" value="1"/>
</dbReference>
<dbReference type="Proteomes" id="UP000806285">
    <property type="component" value="Unassembled WGS sequence"/>
</dbReference>
<dbReference type="Gene3D" id="2.60.40.2380">
    <property type="match status" value="1"/>
</dbReference>
<dbReference type="SMART" id="SM00267">
    <property type="entry name" value="GGDEF"/>
    <property type="match status" value="1"/>
</dbReference>
<protein>
    <submittedName>
        <fullName evidence="4">Diguanylate cyclase</fullName>
    </submittedName>
</protein>
<gene>
    <name evidence="4" type="ORF">IM787_03265</name>
</gene>
<accession>A0ABR9RZ98</accession>
<keyword evidence="1" id="KW-0472">Membrane</keyword>
<dbReference type="NCBIfam" id="TIGR00254">
    <property type="entry name" value="GGDEF"/>
    <property type="match status" value="1"/>
</dbReference>
<keyword evidence="1" id="KW-1133">Transmembrane helix</keyword>
<feature type="chain" id="PRO_5046501557" evidence="2">
    <location>
        <begin position="27"/>
        <end position="581"/>
    </location>
</feature>
<dbReference type="Pfam" id="PF07696">
    <property type="entry name" value="7TMR-DISMED2"/>
    <property type="match status" value="1"/>
</dbReference>
<comment type="caution">
    <text evidence="4">The sequence shown here is derived from an EMBL/GenBank/DDBJ whole genome shotgun (WGS) entry which is preliminary data.</text>
</comment>
<keyword evidence="2" id="KW-0732">Signal</keyword>
<dbReference type="InterPro" id="IPR029787">
    <property type="entry name" value="Nucleotide_cyclase"/>
</dbReference>
<keyword evidence="5" id="KW-1185">Reference proteome</keyword>
<reference evidence="4 5" key="1">
    <citation type="submission" date="2020-10" db="EMBL/GenBank/DDBJ databases">
        <title>Ramlibacter sp. HM2 16S ribosomal RNA gene Genome sequencing and assembly.</title>
        <authorList>
            <person name="Kang M."/>
        </authorList>
    </citation>
    <scope>NUCLEOTIDE SEQUENCE [LARGE SCALE GENOMIC DNA]</scope>
    <source>
        <strain evidence="4 5">HM2</strain>
    </source>
</reference>
<dbReference type="Pfam" id="PF00990">
    <property type="entry name" value="GGDEF"/>
    <property type="match status" value="1"/>
</dbReference>
<proteinExistence type="predicted"/>
<sequence>MRRSVLRAFGAVLLWCASSWGAAAHAAASPPPADPSGLAPIALAGDQPVHLYQRSSYWVDPARRVRLEDIEASSQDIRWNLRRRDQQYSLQDGVLWIRFDAVVPPGEQWYLEVGTGVYGQVQMFHRDRDGRLVMQQAGTQVPVAQWSVPGRLPTFALAKDDPQPVRYWVRVEDERADFSAPVTLFRQDALMQSREQEQLLFGAFFGLAALVALASMANGIAFRDRAFLSFAMFIVLLACSHLGRAGVGAQYLWREWRIWNDTVTALWPGVATAAALWFVKVVTDPARLSRALDLAVWALIAALLGAVALDVLITSKVSMTLVLVLTGLALLAILGMVVWGWLDDTEPHLRLVAWGFLPLLVLALFPLARGFGLMPTNVLTRQGLFLGMALLLPILYYALNLRLIARREDQMRTSALSRNDALTGLPHRQGFIERLDTSLAHARGQRQQLAVLGVRISNLDAIAEEFGREAAEKALVIAGSHLRRVIVDFDMAARVGEREFAVLLEAPMTPEAAASRAQQVVASGLRQVEALPAALTLKFHVTIAMLPHPHMDGAASLRWALEGLDQMPDARKLIYPLAALA</sequence>
<feature type="transmembrane region" description="Helical" evidence="1">
    <location>
        <begin position="351"/>
        <end position="372"/>
    </location>
</feature>
<keyword evidence="1" id="KW-0812">Transmembrane</keyword>
<dbReference type="SUPFAM" id="SSF55073">
    <property type="entry name" value="Nucleotide cyclase"/>
    <property type="match status" value="1"/>
</dbReference>
<organism evidence="4 5">
    <name type="scientific">Ramlibacter pallidus</name>
    <dbReference type="NCBI Taxonomy" id="2780087"/>
    <lineage>
        <taxon>Bacteria</taxon>
        <taxon>Pseudomonadati</taxon>
        <taxon>Pseudomonadota</taxon>
        <taxon>Betaproteobacteria</taxon>
        <taxon>Burkholderiales</taxon>
        <taxon>Comamonadaceae</taxon>
        <taxon>Ramlibacter</taxon>
    </lineage>
</organism>
<dbReference type="EMBL" id="JADDIV010000001">
    <property type="protein sequence ID" value="MBE7366579.1"/>
    <property type="molecule type" value="Genomic_DNA"/>
</dbReference>
<evidence type="ECO:0000256" key="2">
    <source>
        <dbReference type="SAM" id="SignalP"/>
    </source>
</evidence>
<feature type="signal peptide" evidence="2">
    <location>
        <begin position="1"/>
        <end position="26"/>
    </location>
</feature>
<evidence type="ECO:0000313" key="4">
    <source>
        <dbReference type="EMBL" id="MBE7366579.1"/>
    </source>
</evidence>
<dbReference type="InterPro" id="IPR011622">
    <property type="entry name" value="7TMR_DISM_rcpt_extracell_dom2"/>
</dbReference>
<dbReference type="PROSITE" id="PS50887">
    <property type="entry name" value="GGDEF"/>
    <property type="match status" value="1"/>
</dbReference>
<evidence type="ECO:0000313" key="5">
    <source>
        <dbReference type="Proteomes" id="UP000806285"/>
    </source>
</evidence>
<feature type="transmembrane region" description="Helical" evidence="1">
    <location>
        <begin position="319"/>
        <end position="339"/>
    </location>
</feature>
<name>A0ABR9RZ98_9BURK</name>
<feature type="transmembrane region" description="Helical" evidence="1">
    <location>
        <begin position="265"/>
        <end position="282"/>
    </location>
</feature>
<dbReference type="Pfam" id="PF07695">
    <property type="entry name" value="7TMR-DISM_7TM"/>
    <property type="match status" value="1"/>
</dbReference>
<dbReference type="InterPro" id="IPR011623">
    <property type="entry name" value="7TMR_DISM_rcpt_extracell_dom1"/>
</dbReference>
<dbReference type="PANTHER" id="PTHR33121">
    <property type="entry name" value="CYCLIC DI-GMP PHOSPHODIESTERASE PDEF"/>
    <property type="match status" value="1"/>
</dbReference>
<feature type="transmembrane region" description="Helical" evidence="1">
    <location>
        <begin position="227"/>
        <end position="253"/>
    </location>
</feature>
<dbReference type="InterPro" id="IPR050706">
    <property type="entry name" value="Cyclic-di-GMP_PDE-like"/>
</dbReference>